<keyword evidence="1" id="KW-1133">Transmembrane helix</keyword>
<name>A0A0F9B583_9ZZZZ</name>
<feature type="non-terminal residue" evidence="2">
    <location>
        <position position="100"/>
    </location>
</feature>
<gene>
    <name evidence="2" type="ORF">LCGC14_2570500</name>
</gene>
<organism evidence="2">
    <name type="scientific">marine sediment metagenome</name>
    <dbReference type="NCBI Taxonomy" id="412755"/>
    <lineage>
        <taxon>unclassified sequences</taxon>
        <taxon>metagenomes</taxon>
        <taxon>ecological metagenomes</taxon>
    </lineage>
</organism>
<evidence type="ECO:0000256" key="1">
    <source>
        <dbReference type="SAM" id="Phobius"/>
    </source>
</evidence>
<evidence type="ECO:0000313" key="2">
    <source>
        <dbReference type="EMBL" id="KKL08972.1"/>
    </source>
</evidence>
<reference evidence="2" key="1">
    <citation type="journal article" date="2015" name="Nature">
        <title>Complex archaea that bridge the gap between prokaryotes and eukaryotes.</title>
        <authorList>
            <person name="Spang A."/>
            <person name="Saw J.H."/>
            <person name="Jorgensen S.L."/>
            <person name="Zaremba-Niedzwiedzka K."/>
            <person name="Martijn J."/>
            <person name="Lind A.E."/>
            <person name="van Eijk R."/>
            <person name="Schleper C."/>
            <person name="Guy L."/>
            <person name="Ettema T.J."/>
        </authorList>
    </citation>
    <scope>NUCLEOTIDE SEQUENCE</scope>
</reference>
<accession>A0A0F9B583</accession>
<sequence>MGKIGSAVQYGVMGIGITMFLYCIFGFAPSLMVSLSIADTLGDWSYFETKHVPIPKQVLWQPGDEYYRNEKEQAEFWSEDPVGSGMYYETEKKEGWAGLI</sequence>
<keyword evidence="1" id="KW-0812">Transmembrane</keyword>
<dbReference type="AlphaFoldDB" id="A0A0F9B583"/>
<keyword evidence="1" id="KW-0472">Membrane</keyword>
<feature type="transmembrane region" description="Helical" evidence="1">
    <location>
        <begin position="12"/>
        <end position="38"/>
    </location>
</feature>
<comment type="caution">
    <text evidence="2">The sequence shown here is derived from an EMBL/GenBank/DDBJ whole genome shotgun (WGS) entry which is preliminary data.</text>
</comment>
<proteinExistence type="predicted"/>
<dbReference type="EMBL" id="LAZR01042669">
    <property type="protein sequence ID" value="KKL08972.1"/>
    <property type="molecule type" value="Genomic_DNA"/>
</dbReference>
<protein>
    <submittedName>
        <fullName evidence="2">Uncharacterized protein</fullName>
    </submittedName>
</protein>